<feature type="compositionally biased region" description="Low complexity" evidence="1">
    <location>
        <begin position="208"/>
        <end position="222"/>
    </location>
</feature>
<accession>A0ABT1FCE6</accession>
<protein>
    <submittedName>
        <fullName evidence="2">Uncharacterized protein</fullName>
    </submittedName>
</protein>
<proteinExistence type="predicted"/>
<gene>
    <name evidence="2" type="ORF">NC595_13270</name>
</gene>
<reference evidence="2 3" key="1">
    <citation type="submission" date="2022-06" db="EMBL/GenBank/DDBJ databases">
        <title>Dyella sp. Sa strain:Sa Genome sequencing.</title>
        <authorList>
            <person name="Park S."/>
        </authorList>
    </citation>
    <scope>NUCLEOTIDE SEQUENCE [LARGE SCALE GENOMIC DNA]</scope>
    <source>
        <strain evidence="2 3">Sa</strain>
    </source>
</reference>
<dbReference type="Proteomes" id="UP001204615">
    <property type="component" value="Unassembled WGS sequence"/>
</dbReference>
<evidence type="ECO:0000313" key="3">
    <source>
        <dbReference type="Proteomes" id="UP001204615"/>
    </source>
</evidence>
<organism evidence="2 3">
    <name type="scientific">Dyella lutea</name>
    <dbReference type="NCBI Taxonomy" id="2950441"/>
    <lineage>
        <taxon>Bacteria</taxon>
        <taxon>Pseudomonadati</taxon>
        <taxon>Pseudomonadota</taxon>
        <taxon>Gammaproteobacteria</taxon>
        <taxon>Lysobacterales</taxon>
        <taxon>Rhodanobacteraceae</taxon>
        <taxon>Dyella</taxon>
    </lineage>
</organism>
<feature type="compositionally biased region" description="Low complexity" evidence="1">
    <location>
        <begin position="87"/>
        <end position="101"/>
    </location>
</feature>
<dbReference type="EMBL" id="JAMZEK010000003">
    <property type="protein sequence ID" value="MCP1375019.1"/>
    <property type="molecule type" value="Genomic_DNA"/>
</dbReference>
<keyword evidence="3" id="KW-1185">Reference proteome</keyword>
<comment type="caution">
    <text evidence="2">The sequence shown here is derived from an EMBL/GenBank/DDBJ whole genome shotgun (WGS) entry which is preliminary data.</text>
</comment>
<evidence type="ECO:0000256" key="1">
    <source>
        <dbReference type="SAM" id="MobiDB-lite"/>
    </source>
</evidence>
<name>A0ABT1FCE6_9GAMM</name>
<feature type="compositionally biased region" description="Low complexity" evidence="1">
    <location>
        <begin position="150"/>
        <end position="170"/>
    </location>
</feature>
<feature type="region of interest" description="Disordered" evidence="1">
    <location>
        <begin position="86"/>
        <end position="231"/>
    </location>
</feature>
<dbReference type="RefSeq" id="WP_253567186.1">
    <property type="nucleotide sequence ID" value="NZ_JAMZEK010000003.1"/>
</dbReference>
<evidence type="ECO:0000313" key="2">
    <source>
        <dbReference type="EMBL" id="MCP1375019.1"/>
    </source>
</evidence>
<sequence>MTTPLPPDPTHDDDLPGEAELRALYGRLPPSEPAPALDAAIRQAAAQAGQPTVQARRPRRWPIALGTAATVVLATGLAWRMREMPARETSSPSAPAAAMEAARNDATRMPPGAGLASPPPRGTPAMKSVASEPAMAAGRASPANPPPPALARRAPAPVAAPRMAERMAPASTPPAAPSPRGQIRASEADALGAARMAAPAAPAPPSAPAAFAPRFAPAPGSATIETSVASSPEVELDAIRVLYAKGKTVEADKRLRTFHDSHPDWPLPDDLRRHLDRTP</sequence>
<feature type="region of interest" description="Disordered" evidence="1">
    <location>
        <begin position="254"/>
        <end position="279"/>
    </location>
</feature>
<feature type="compositionally biased region" description="Low complexity" evidence="1">
    <location>
        <begin position="188"/>
        <end position="200"/>
    </location>
</feature>